<sequence>MVGSGGATIQSTGVESDTGGVDDVDLDTGVGANTIQNSGNHSDIDVFEMITGVGADTIQSTSVDGVDSITGVGADTIQSTSVDGVDSNTGFGNDTTQSTGVDAVIDGVAGIDSNTGYGADSITDSGADIQSAYSDDSPSTGNESLDVKNKNPIIWIKHLIACSYLEQAKSSRQAVSDQERLMIPEIIKFQQSLFDYLITKESGKSVQIPTFLFCYEFDMIKADFHNFNRLLSKSKTSSETSSDDGKPPTSFQCIYLSHLNRFGVECDNEGKNKLKYFIEKRIRGLSKRLNSVELNSSGNLVFHYEKRDSTAYCLSNLTTQLSDIKQTISKRGRKSESRVIRDHCKHSNMNLLNWVAHKLFTEKDKLNEIKIGRCN</sequence>
<evidence type="ECO:0000313" key="2">
    <source>
        <dbReference type="EMBL" id="GMG45691.1"/>
    </source>
</evidence>
<dbReference type="Proteomes" id="UP001165063">
    <property type="component" value="Unassembled WGS sequence"/>
</dbReference>
<evidence type="ECO:0000256" key="1">
    <source>
        <dbReference type="SAM" id="MobiDB-lite"/>
    </source>
</evidence>
<keyword evidence="3" id="KW-1185">Reference proteome</keyword>
<proteinExistence type="predicted"/>
<reference evidence="2" key="1">
    <citation type="submission" date="2023-04" db="EMBL/GenBank/DDBJ databases">
        <title>Ambrosiozyma monospora NBRC 1965.</title>
        <authorList>
            <person name="Ichikawa N."/>
            <person name="Sato H."/>
            <person name="Tonouchi N."/>
        </authorList>
    </citation>
    <scope>NUCLEOTIDE SEQUENCE</scope>
    <source>
        <strain evidence="2">NBRC 1965</strain>
    </source>
</reference>
<name>A0A9W7DIA1_AMBMO</name>
<feature type="region of interest" description="Disordered" evidence="1">
    <location>
        <begin position="1"/>
        <end position="24"/>
    </location>
</feature>
<gene>
    <name evidence="2" type="ORF">Amon01_000681900</name>
</gene>
<dbReference type="EMBL" id="BSXU01004600">
    <property type="protein sequence ID" value="GMG45691.1"/>
    <property type="molecule type" value="Genomic_DNA"/>
</dbReference>
<organism evidence="2 3">
    <name type="scientific">Ambrosiozyma monospora</name>
    <name type="common">Yeast</name>
    <name type="synonym">Endomycopsis monosporus</name>
    <dbReference type="NCBI Taxonomy" id="43982"/>
    <lineage>
        <taxon>Eukaryota</taxon>
        <taxon>Fungi</taxon>
        <taxon>Dikarya</taxon>
        <taxon>Ascomycota</taxon>
        <taxon>Saccharomycotina</taxon>
        <taxon>Pichiomycetes</taxon>
        <taxon>Pichiales</taxon>
        <taxon>Pichiaceae</taxon>
        <taxon>Ambrosiozyma</taxon>
    </lineage>
</organism>
<evidence type="ECO:0000313" key="3">
    <source>
        <dbReference type="Proteomes" id="UP001165063"/>
    </source>
</evidence>
<accession>A0A9W7DIA1</accession>
<protein>
    <submittedName>
        <fullName evidence="2">Unnamed protein product</fullName>
    </submittedName>
</protein>
<dbReference type="AlphaFoldDB" id="A0A9W7DIA1"/>
<comment type="caution">
    <text evidence="2">The sequence shown here is derived from an EMBL/GenBank/DDBJ whole genome shotgun (WGS) entry which is preliminary data.</text>
</comment>